<proteinExistence type="predicted"/>
<reference evidence="1 2" key="1">
    <citation type="submission" date="2020-07" db="EMBL/GenBank/DDBJ databases">
        <authorList>
            <person name="Cui H."/>
        </authorList>
    </citation>
    <scope>NUCLEOTIDE SEQUENCE [LARGE SCALE GENOMIC DNA]</scope>
    <source>
        <strain evidence="1 2">YPL8</strain>
    </source>
</reference>
<evidence type="ECO:0000313" key="1">
    <source>
        <dbReference type="EMBL" id="QLG47591.1"/>
    </source>
</evidence>
<dbReference type="OrthoDB" id="206001at2157"/>
<evidence type="ECO:0008006" key="3">
    <source>
        <dbReference type="Google" id="ProtNLM"/>
    </source>
</evidence>
<dbReference type="KEGG" id="haly:HYG82_01375"/>
<organism evidence="1 2">
    <name type="scientific">Natrinema halophilum</name>
    <dbReference type="NCBI Taxonomy" id="1699371"/>
    <lineage>
        <taxon>Archaea</taxon>
        <taxon>Methanobacteriati</taxon>
        <taxon>Methanobacteriota</taxon>
        <taxon>Stenosarchaea group</taxon>
        <taxon>Halobacteria</taxon>
        <taxon>Halobacteriales</taxon>
        <taxon>Natrialbaceae</taxon>
        <taxon>Natrinema</taxon>
    </lineage>
</organism>
<dbReference type="Gene3D" id="3.40.50.12370">
    <property type="match status" value="1"/>
</dbReference>
<name>A0A7D5H0K6_9EURY</name>
<dbReference type="AlphaFoldDB" id="A0A7D5H0K6"/>
<dbReference type="EMBL" id="CP058601">
    <property type="protein sequence ID" value="QLG47591.1"/>
    <property type="molecule type" value="Genomic_DNA"/>
</dbReference>
<sequence length="186" mass="19265">MVVDTAEDHASRIGDVIADADLDAEYTVEGHISRDVGFSIGQTARDRSVDLILMGFPEESPEITQRVEFDAPCDVLFSKGFEGLVPEIPATVNVGAGGGPHHEALLSLVNELAAGGSEVYVINVSPTGGAGTAEDPESTLNALPEAESVQVQSVTAPSVADGLVTTAAENGGILVIGASRTRRLRQ</sequence>
<evidence type="ECO:0000313" key="2">
    <source>
        <dbReference type="Proteomes" id="UP000509241"/>
    </source>
</evidence>
<protein>
    <recommendedName>
        <fullName evidence="3">Universal stress protein family protein</fullName>
    </recommendedName>
</protein>
<dbReference type="RefSeq" id="WP_179259333.1">
    <property type="nucleotide sequence ID" value="NZ_CP058601.1"/>
</dbReference>
<keyword evidence="2" id="KW-1185">Reference proteome</keyword>
<dbReference type="Proteomes" id="UP000509241">
    <property type="component" value="Chromosome"/>
</dbReference>
<gene>
    <name evidence="1" type="ORF">HYG82_01375</name>
</gene>
<dbReference type="GeneID" id="56031900"/>
<accession>A0A7D5H0K6</accession>